<dbReference type="GO" id="GO:0008270">
    <property type="term" value="F:zinc ion binding"/>
    <property type="evidence" value="ECO:0007669"/>
    <property type="project" value="UniProtKB-KW"/>
</dbReference>
<evidence type="ECO:0000256" key="8">
    <source>
        <dbReference type="ARBA" id="ARBA00023204"/>
    </source>
</evidence>
<dbReference type="InterPro" id="IPR009061">
    <property type="entry name" value="DNA-bd_dom_put_sf"/>
</dbReference>
<keyword evidence="13" id="KW-1185">Reference proteome</keyword>
<proteinExistence type="inferred from homology"/>
<dbReference type="EMBL" id="LUCM01010751">
    <property type="protein sequence ID" value="KAA0185032.1"/>
    <property type="molecule type" value="Genomic_DNA"/>
</dbReference>
<dbReference type="PANTHER" id="PTHR10142">
    <property type="entry name" value="DNA REPAIR PROTEIN COMPLEMENTING XP-A CELLS"/>
    <property type="match status" value="1"/>
</dbReference>
<name>A0A8E0RPZ4_9TREM</name>
<keyword evidence="5" id="KW-0863">Zinc-finger</keyword>
<dbReference type="AlphaFoldDB" id="A0A8E0RPZ4"/>
<reference evidence="12" key="1">
    <citation type="submission" date="2019-05" db="EMBL/GenBank/DDBJ databases">
        <title>Annotation for the trematode Fasciolopsis buski.</title>
        <authorList>
            <person name="Choi Y.-J."/>
        </authorList>
    </citation>
    <scope>NUCLEOTIDE SEQUENCE</scope>
    <source>
        <strain evidence="12">HT</strain>
        <tissue evidence="12">Whole worm</tissue>
    </source>
</reference>
<feature type="compositionally biased region" description="Basic residues" evidence="10">
    <location>
        <begin position="72"/>
        <end position="82"/>
    </location>
</feature>
<gene>
    <name evidence="12" type="ORF">FBUS_09541</name>
</gene>
<sequence>MCIYFKSLFYDQCCSRSDVYVSVKRSRLAQTQSGIGGFIPEADDLEQKKVNQTYEKDEELTDDEAEEVGLPKPRRKKRRHPSGQKLALKVIDAEPDQELIPLPPDQAGSICDQCNRRFETSFLQKHFDVDVCDACREPKGIHTLITKSTAKDRYLLNDVDLDVREPKLRFLLKRNPHNTYWGDMRLYLEAQVAERALEIWGNEEAIEQERERRVKRVETSNLKQYNKKLKELKVQTRSSLYMKTHKAHEHTFGPESYDEEKDVYLKKCIQCGHATIFEKL</sequence>
<feature type="domain" description="XPA C-terminal" evidence="11">
    <location>
        <begin position="142"/>
        <end position="192"/>
    </location>
</feature>
<protein>
    <submittedName>
        <fullName evidence="12">DNA-repair protein complementing XP-A cell</fullName>
    </submittedName>
</protein>
<keyword evidence="8" id="KW-0234">DNA repair</keyword>
<dbReference type="GO" id="GO:0070914">
    <property type="term" value="P:UV-damage excision repair"/>
    <property type="evidence" value="ECO:0007669"/>
    <property type="project" value="TreeGrafter"/>
</dbReference>
<evidence type="ECO:0000256" key="2">
    <source>
        <dbReference type="ARBA" id="ARBA00005548"/>
    </source>
</evidence>
<evidence type="ECO:0000313" key="13">
    <source>
        <dbReference type="Proteomes" id="UP000728185"/>
    </source>
</evidence>
<dbReference type="OrthoDB" id="68328at2759"/>
<keyword evidence="9" id="KW-0539">Nucleus</keyword>
<evidence type="ECO:0000256" key="3">
    <source>
        <dbReference type="ARBA" id="ARBA00022723"/>
    </source>
</evidence>
<keyword evidence="4" id="KW-0227">DNA damage</keyword>
<dbReference type="PANTHER" id="PTHR10142:SF0">
    <property type="entry name" value="DNA REPAIR PROTEIN COMPLEMENTING XP-A CELLS"/>
    <property type="match status" value="1"/>
</dbReference>
<dbReference type="GO" id="GO:0006284">
    <property type="term" value="P:base-excision repair"/>
    <property type="evidence" value="ECO:0007669"/>
    <property type="project" value="TreeGrafter"/>
</dbReference>
<feature type="region of interest" description="Disordered" evidence="10">
    <location>
        <begin position="54"/>
        <end position="84"/>
    </location>
</feature>
<dbReference type="NCBIfam" id="TIGR00598">
    <property type="entry name" value="rad14"/>
    <property type="match status" value="1"/>
</dbReference>
<keyword evidence="7" id="KW-0238">DNA-binding</keyword>
<dbReference type="SUPFAM" id="SSF57716">
    <property type="entry name" value="Glucocorticoid receptor-like (DNA-binding domain)"/>
    <property type="match status" value="1"/>
</dbReference>
<dbReference type="InterPro" id="IPR000465">
    <property type="entry name" value="XPA/RAD14"/>
</dbReference>
<accession>A0A8E0RPZ4</accession>
<evidence type="ECO:0000256" key="6">
    <source>
        <dbReference type="ARBA" id="ARBA00022833"/>
    </source>
</evidence>
<dbReference type="GO" id="GO:0000715">
    <property type="term" value="P:nucleotide-excision repair, DNA damage recognition"/>
    <property type="evidence" value="ECO:0007669"/>
    <property type="project" value="TreeGrafter"/>
</dbReference>
<evidence type="ECO:0000259" key="11">
    <source>
        <dbReference type="Pfam" id="PF05181"/>
    </source>
</evidence>
<dbReference type="GO" id="GO:0003684">
    <property type="term" value="F:damaged DNA binding"/>
    <property type="evidence" value="ECO:0007669"/>
    <property type="project" value="InterPro"/>
</dbReference>
<evidence type="ECO:0000256" key="9">
    <source>
        <dbReference type="ARBA" id="ARBA00023242"/>
    </source>
</evidence>
<dbReference type="GO" id="GO:0000110">
    <property type="term" value="C:nucleotide-excision repair factor 1 complex"/>
    <property type="evidence" value="ECO:0007669"/>
    <property type="project" value="TreeGrafter"/>
</dbReference>
<dbReference type="Gene3D" id="3.90.530.10">
    <property type="entry name" value="XPA C-terminal domain"/>
    <property type="match status" value="1"/>
</dbReference>
<evidence type="ECO:0000256" key="5">
    <source>
        <dbReference type="ARBA" id="ARBA00022771"/>
    </source>
</evidence>
<keyword evidence="6" id="KW-0862">Zinc</keyword>
<evidence type="ECO:0000256" key="4">
    <source>
        <dbReference type="ARBA" id="ARBA00022763"/>
    </source>
</evidence>
<dbReference type="InterPro" id="IPR022656">
    <property type="entry name" value="XPA_C"/>
</dbReference>
<feature type="compositionally biased region" description="Acidic residues" evidence="10">
    <location>
        <begin position="56"/>
        <end position="67"/>
    </location>
</feature>
<comment type="caution">
    <text evidence="12">The sequence shown here is derived from an EMBL/GenBank/DDBJ whole genome shotgun (WGS) entry which is preliminary data.</text>
</comment>
<evidence type="ECO:0000256" key="1">
    <source>
        <dbReference type="ARBA" id="ARBA00004123"/>
    </source>
</evidence>
<comment type="subcellular location">
    <subcellularLocation>
        <location evidence="1">Nucleus</location>
    </subcellularLocation>
</comment>
<keyword evidence="3" id="KW-0479">Metal-binding</keyword>
<dbReference type="Pfam" id="PF05181">
    <property type="entry name" value="XPA_C"/>
    <property type="match status" value="1"/>
</dbReference>
<dbReference type="InterPro" id="IPR037129">
    <property type="entry name" value="XPA_sf"/>
</dbReference>
<dbReference type="SUPFAM" id="SSF46955">
    <property type="entry name" value="Putative DNA-binding domain"/>
    <property type="match status" value="1"/>
</dbReference>
<dbReference type="InterPro" id="IPR022652">
    <property type="entry name" value="Znf_XPA_CS"/>
</dbReference>
<comment type="similarity">
    <text evidence="2">Belongs to the XPA family.</text>
</comment>
<dbReference type="Pfam" id="PF01286">
    <property type="entry name" value="XPA_N"/>
    <property type="match status" value="1"/>
</dbReference>
<evidence type="ECO:0000256" key="10">
    <source>
        <dbReference type="SAM" id="MobiDB-lite"/>
    </source>
</evidence>
<organism evidence="12 13">
    <name type="scientific">Fasciolopsis buskii</name>
    <dbReference type="NCBI Taxonomy" id="27845"/>
    <lineage>
        <taxon>Eukaryota</taxon>
        <taxon>Metazoa</taxon>
        <taxon>Spiralia</taxon>
        <taxon>Lophotrochozoa</taxon>
        <taxon>Platyhelminthes</taxon>
        <taxon>Trematoda</taxon>
        <taxon>Digenea</taxon>
        <taxon>Plagiorchiida</taxon>
        <taxon>Echinostomata</taxon>
        <taxon>Echinostomatoidea</taxon>
        <taxon>Fasciolidae</taxon>
        <taxon>Fasciolopsis</taxon>
    </lineage>
</organism>
<dbReference type="GO" id="GO:1901255">
    <property type="term" value="P:nucleotide-excision repair involved in interstrand cross-link repair"/>
    <property type="evidence" value="ECO:0007669"/>
    <property type="project" value="TreeGrafter"/>
</dbReference>
<evidence type="ECO:0000256" key="7">
    <source>
        <dbReference type="ARBA" id="ARBA00023125"/>
    </source>
</evidence>
<dbReference type="CDD" id="cd21076">
    <property type="entry name" value="DBD_XPA"/>
    <property type="match status" value="1"/>
</dbReference>
<evidence type="ECO:0000313" key="12">
    <source>
        <dbReference type="EMBL" id="KAA0185032.1"/>
    </source>
</evidence>
<dbReference type="Proteomes" id="UP000728185">
    <property type="component" value="Unassembled WGS sequence"/>
</dbReference>